<keyword evidence="3" id="KW-1185">Reference proteome</keyword>
<evidence type="ECO:0000256" key="1">
    <source>
        <dbReference type="SAM" id="MobiDB-lite"/>
    </source>
</evidence>
<dbReference type="AlphaFoldDB" id="A0AAJ0FN33"/>
<accession>A0AAJ0FN33</accession>
<sequence>MPSTAAKEKKTPTYTTVGSIYNPQAATPLHPPARRGRTFRYPPPYQSPTGTGIGTGLGLPKSQSALALQETLATDFPVGGNSIQKYSPLQQNYDRAVSPMPDHDMVATPLGLGIEIPGMREGNALRPPPGFTTAGKLTDTNSEDNNDVDEGNTLTTLFNVKGLTNLASYPNPMQKRAQKALAKGRNSNLTRPDTPSSFAHTSSDIGKEHFMGGSFSILSTGPGAPRPLTAGPPGQRQYRASTFEATLKALHSNNQTGQFGSQVESAEYQSSSASSFYIPHSATQPTASRGRPTTGQQFTLAGDSSALEEHLSISELESEPFDEIKVSRCKIIETLTPDAARKYFPNGLPPDYYGRYKFLPPDWLEAYPLHRQNSRPWTAEQLARRQTKIDQSFYAGTDRLGKSMEEAFQELRRRRFEATMGVIGEQRVPARRLLLQAAGKDEKVTYPPMTVEEANGQDDAAHIEPFLSMTFATFLSYAEEYDKDEKDRGWRSGFVTPDERLIDDTDEGNKSFFTEYKKPKKNRRARRGY</sequence>
<feature type="compositionally biased region" description="Basic and acidic residues" evidence="1">
    <location>
        <begin position="1"/>
        <end position="11"/>
    </location>
</feature>
<evidence type="ECO:0000313" key="2">
    <source>
        <dbReference type="EMBL" id="KAK1768883.1"/>
    </source>
</evidence>
<feature type="region of interest" description="Disordered" evidence="1">
    <location>
        <begin position="1"/>
        <end position="45"/>
    </location>
</feature>
<evidence type="ECO:0000313" key="3">
    <source>
        <dbReference type="Proteomes" id="UP001244011"/>
    </source>
</evidence>
<feature type="compositionally biased region" description="Basic and acidic residues" evidence="1">
    <location>
        <begin position="498"/>
        <end position="509"/>
    </location>
</feature>
<reference evidence="2" key="1">
    <citation type="submission" date="2023-06" db="EMBL/GenBank/DDBJ databases">
        <title>Genome-scale phylogeny and comparative genomics of the fungal order Sordariales.</title>
        <authorList>
            <consortium name="Lawrence Berkeley National Laboratory"/>
            <person name="Hensen N."/>
            <person name="Bonometti L."/>
            <person name="Westerberg I."/>
            <person name="Brannstrom I.O."/>
            <person name="Guillou S."/>
            <person name="Cros-Aarteil S."/>
            <person name="Calhoun S."/>
            <person name="Haridas S."/>
            <person name="Kuo A."/>
            <person name="Mondo S."/>
            <person name="Pangilinan J."/>
            <person name="Riley R."/>
            <person name="Labutti K."/>
            <person name="Andreopoulos B."/>
            <person name="Lipzen A."/>
            <person name="Chen C."/>
            <person name="Yanf M."/>
            <person name="Daum C."/>
            <person name="Ng V."/>
            <person name="Clum A."/>
            <person name="Steindorff A."/>
            <person name="Ohm R."/>
            <person name="Martin F."/>
            <person name="Silar P."/>
            <person name="Natvig D."/>
            <person name="Lalanne C."/>
            <person name="Gautier V."/>
            <person name="Ament-Velasquez S.L."/>
            <person name="Kruys A."/>
            <person name="Hutchinson M.I."/>
            <person name="Powell A.J."/>
            <person name="Barry K."/>
            <person name="Miller A.N."/>
            <person name="Grigoriev I.V."/>
            <person name="Debuchy R."/>
            <person name="Gladieux P."/>
            <person name="Thoren M.H."/>
            <person name="Johannesson H."/>
        </authorList>
    </citation>
    <scope>NUCLEOTIDE SEQUENCE</scope>
    <source>
        <strain evidence="2">8032-3</strain>
    </source>
</reference>
<name>A0AAJ0FN33_9PEZI</name>
<gene>
    <name evidence="2" type="ORF">QBC33DRAFT_448424</name>
</gene>
<dbReference type="Proteomes" id="UP001244011">
    <property type="component" value="Unassembled WGS sequence"/>
</dbReference>
<organism evidence="2 3">
    <name type="scientific">Phialemonium atrogriseum</name>
    <dbReference type="NCBI Taxonomy" id="1093897"/>
    <lineage>
        <taxon>Eukaryota</taxon>
        <taxon>Fungi</taxon>
        <taxon>Dikarya</taxon>
        <taxon>Ascomycota</taxon>
        <taxon>Pezizomycotina</taxon>
        <taxon>Sordariomycetes</taxon>
        <taxon>Sordariomycetidae</taxon>
        <taxon>Cephalothecales</taxon>
        <taxon>Cephalothecaceae</taxon>
        <taxon>Phialemonium</taxon>
    </lineage>
</organism>
<dbReference type="GeneID" id="85307655"/>
<dbReference type="EMBL" id="MU839004">
    <property type="protein sequence ID" value="KAK1768883.1"/>
    <property type="molecule type" value="Genomic_DNA"/>
</dbReference>
<feature type="region of interest" description="Disordered" evidence="1">
    <location>
        <begin position="498"/>
        <end position="529"/>
    </location>
</feature>
<feature type="compositionally biased region" description="Acidic residues" evidence="1">
    <location>
        <begin position="141"/>
        <end position="150"/>
    </location>
</feature>
<protein>
    <submittedName>
        <fullName evidence="2">Uncharacterized protein</fullName>
    </submittedName>
</protein>
<feature type="compositionally biased region" description="Polar residues" evidence="1">
    <location>
        <begin position="12"/>
        <end position="25"/>
    </location>
</feature>
<proteinExistence type="predicted"/>
<feature type="region of interest" description="Disordered" evidence="1">
    <location>
        <begin position="121"/>
        <end position="151"/>
    </location>
</feature>
<dbReference type="RefSeq" id="XP_060285096.1">
    <property type="nucleotide sequence ID" value="XM_060424468.1"/>
</dbReference>
<feature type="region of interest" description="Disordered" evidence="1">
    <location>
        <begin position="168"/>
        <end position="236"/>
    </location>
</feature>
<feature type="compositionally biased region" description="Polar residues" evidence="1">
    <location>
        <begin position="185"/>
        <end position="204"/>
    </location>
</feature>
<comment type="caution">
    <text evidence="2">The sequence shown here is derived from an EMBL/GenBank/DDBJ whole genome shotgun (WGS) entry which is preliminary data.</text>
</comment>
<feature type="compositionally biased region" description="Basic residues" evidence="1">
    <location>
        <begin position="518"/>
        <end position="529"/>
    </location>
</feature>